<feature type="region of interest" description="Disordered" evidence="1">
    <location>
        <begin position="594"/>
        <end position="623"/>
    </location>
</feature>
<dbReference type="EMBL" id="ML119809">
    <property type="protein sequence ID" value="RPA73838.1"/>
    <property type="molecule type" value="Genomic_DNA"/>
</dbReference>
<sequence>MSSKGMPLYDTNDWIITSCRTFMMDGFPTILVQDGQYRQSTKTCDPSLCQLHRLRIPQPPRGFQLFTSNTIVMDEQETEQKQTKNGILDKVEDDGLGSRLGAKDKEKRPCNPACTVLSPPSNASIDAQDLGPGPPQPRGIEPEDIFCDKNGDDDEIEENSQYYTTLKEDAKTGGGETKGTGAGLGDVEYGKKKTCSLDAGPEEFYSSDDESDNSWLLGCDMSNDTYNPNQVSCKRLHRISEKILAHLTTVSFFASTLTDPAILSAASLGELRIAKKQLDEASVAFGDQRTLKSKLQSQITTTLSRKTSTEKGSAVPYCSEGERDYFKRLFRRGGYFFQTIREACSALDSAKAGVDREIRASLLPRENQRPDSGHWVFSFSFSDLESGPYAQQIAGCSETNELEKKLAWRRRHIVRELLFISTSALKLDFVSQSICLRSIANMKAYKDIITNLIISRDSLPKSISNQRLDELSADMAALLLAFKILITDTELNLEQRWKYEFTLTPPSYEIGDIHDRLALLMGNDEGFGGVNPGGDDEIADNRITARARDFRLVEITMYSSCAANEVVLHQYWFDKDANLERLLFGIDVGTRNRPESGSPLPGIGSTESLECGSSISGRPENSC</sequence>
<keyword evidence="3" id="KW-1185">Reference proteome</keyword>
<protein>
    <submittedName>
        <fullName evidence="2">Uncharacterized protein</fullName>
    </submittedName>
</protein>
<reference evidence="2 3" key="1">
    <citation type="journal article" date="2018" name="Nat. Ecol. Evol.">
        <title>Pezizomycetes genomes reveal the molecular basis of ectomycorrhizal truffle lifestyle.</title>
        <authorList>
            <person name="Murat C."/>
            <person name="Payen T."/>
            <person name="Noel B."/>
            <person name="Kuo A."/>
            <person name="Morin E."/>
            <person name="Chen J."/>
            <person name="Kohler A."/>
            <person name="Krizsan K."/>
            <person name="Balestrini R."/>
            <person name="Da Silva C."/>
            <person name="Montanini B."/>
            <person name="Hainaut M."/>
            <person name="Levati E."/>
            <person name="Barry K.W."/>
            <person name="Belfiori B."/>
            <person name="Cichocki N."/>
            <person name="Clum A."/>
            <person name="Dockter R.B."/>
            <person name="Fauchery L."/>
            <person name="Guy J."/>
            <person name="Iotti M."/>
            <person name="Le Tacon F."/>
            <person name="Lindquist E.A."/>
            <person name="Lipzen A."/>
            <person name="Malagnac F."/>
            <person name="Mello A."/>
            <person name="Molinier V."/>
            <person name="Miyauchi S."/>
            <person name="Poulain J."/>
            <person name="Riccioni C."/>
            <person name="Rubini A."/>
            <person name="Sitrit Y."/>
            <person name="Splivallo R."/>
            <person name="Traeger S."/>
            <person name="Wang M."/>
            <person name="Zifcakova L."/>
            <person name="Wipf D."/>
            <person name="Zambonelli A."/>
            <person name="Paolocci F."/>
            <person name="Nowrousian M."/>
            <person name="Ottonello S."/>
            <person name="Baldrian P."/>
            <person name="Spatafora J.W."/>
            <person name="Henrissat B."/>
            <person name="Nagy L.G."/>
            <person name="Aury J.M."/>
            <person name="Wincker P."/>
            <person name="Grigoriev I.V."/>
            <person name="Bonfante P."/>
            <person name="Martin F.M."/>
        </authorList>
    </citation>
    <scope>NUCLEOTIDE SEQUENCE [LARGE SCALE GENOMIC DNA]</scope>
    <source>
        <strain evidence="2 3">RN42</strain>
    </source>
</reference>
<feature type="compositionally biased region" description="Polar residues" evidence="1">
    <location>
        <begin position="605"/>
        <end position="623"/>
    </location>
</feature>
<evidence type="ECO:0000313" key="3">
    <source>
        <dbReference type="Proteomes" id="UP000275078"/>
    </source>
</evidence>
<accession>A0A3N4HMV4</accession>
<feature type="region of interest" description="Disordered" evidence="1">
    <location>
        <begin position="91"/>
        <end position="142"/>
    </location>
</feature>
<dbReference type="AlphaFoldDB" id="A0A3N4HMV4"/>
<proteinExistence type="predicted"/>
<organism evidence="2 3">
    <name type="scientific">Ascobolus immersus RN42</name>
    <dbReference type="NCBI Taxonomy" id="1160509"/>
    <lineage>
        <taxon>Eukaryota</taxon>
        <taxon>Fungi</taxon>
        <taxon>Dikarya</taxon>
        <taxon>Ascomycota</taxon>
        <taxon>Pezizomycotina</taxon>
        <taxon>Pezizomycetes</taxon>
        <taxon>Pezizales</taxon>
        <taxon>Ascobolaceae</taxon>
        <taxon>Ascobolus</taxon>
    </lineage>
</organism>
<gene>
    <name evidence="2" type="ORF">BJ508DRAFT_313417</name>
</gene>
<evidence type="ECO:0000256" key="1">
    <source>
        <dbReference type="SAM" id="MobiDB-lite"/>
    </source>
</evidence>
<dbReference type="Proteomes" id="UP000275078">
    <property type="component" value="Unassembled WGS sequence"/>
</dbReference>
<name>A0A3N4HMV4_ASCIM</name>
<evidence type="ECO:0000313" key="2">
    <source>
        <dbReference type="EMBL" id="RPA73838.1"/>
    </source>
</evidence>